<accession>A0ABP7DI08</accession>
<dbReference type="RefSeq" id="WP_345154890.1">
    <property type="nucleotide sequence ID" value="NZ_BAABEO010000051.1"/>
</dbReference>
<evidence type="ECO:0000256" key="1">
    <source>
        <dbReference type="SAM" id="MobiDB-lite"/>
    </source>
</evidence>
<gene>
    <name evidence="2" type="ORF">GCM10023081_47000</name>
</gene>
<proteinExistence type="predicted"/>
<sequence length="85" mass="9456">MSNKVEATFHPGTQPTTVEAGRITNDDLGRIVTARDQSGTVVTGELDYYTQSRTQTVLRLLYHRVPVEVRTEPDRKITIAGRQAA</sequence>
<feature type="region of interest" description="Disordered" evidence="1">
    <location>
        <begin position="1"/>
        <end position="23"/>
    </location>
</feature>
<organism evidence="2 3">
    <name type="scientific">Arthrobacter ginkgonis</name>
    <dbReference type="NCBI Taxonomy" id="1630594"/>
    <lineage>
        <taxon>Bacteria</taxon>
        <taxon>Bacillati</taxon>
        <taxon>Actinomycetota</taxon>
        <taxon>Actinomycetes</taxon>
        <taxon>Micrococcales</taxon>
        <taxon>Micrococcaceae</taxon>
        <taxon>Arthrobacter</taxon>
    </lineage>
</organism>
<name>A0ABP7DI08_9MICC</name>
<evidence type="ECO:0000313" key="3">
    <source>
        <dbReference type="Proteomes" id="UP001500752"/>
    </source>
</evidence>
<feature type="compositionally biased region" description="Polar residues" evidence="1">
    <location>
        <begin position="1"/>
        <end position="17"/>
    </location>
</feature>
<dbReference type="EMBL" id="BAABEO010000051">
    <property type="protein sequence ID" value="GAA3705730.1"/>
    <property type="molecule type" value="Genomic_DNA"/>
</dbReference>
<reference evidence="3" key="1">
    <citation type="journal article" date="2019" name="Int. J. Syst. Evol. Microbiol.">
        <title>The Global Catalogue of Microorganisms (GCM) 10K type strain sequencing project: providing services to taxonomists for standard genome sequencing and annotation.</title>
        <authorList>
            <consortium name="The Broad Institute Genomics Platform"/>
            <consortium name="The Broad Institute Genome Sequencing Center for Infectious Disease"/>
            <person name="Wu L."/>
            <person name="Ma J."/>
        </authorList>
    </citation>
    <scope>NUCLEOTIDE SEQUENCE [LARGE SCALE GENOMIC DNA]</scope>
    <source>
        <strain evidence="3">JCM 30742</strain>
    </source>
</reference>
<protein>
    <submittedName>
        <fullName evidence="2">Uncharacterized protein</fullName>
    </submittedName>
</protein>
<comment type="caution">
    <text evidence="2">The sequence shown here is derived from an EMBL/GenBank/DDBJ whole genome shotgun (WGS) entry which is preliminary data.</text>
</comment>
<evidence type="ECO:0000313" key="2">
    <source>
        <dbReference type="EMBL" id="GAA3705730.1"/>
    </source>
</evidence>
<keyword evidence="3" id="KW-1185">Reference proteome</keyword>
<dbReference type="Proteomes" id="UP001500752">
    <property type="component" value="Unassembled WGS sequence"/>
</dbReference>